<gene>
    <name evidence="2" type="ORF">GCM10023200_32530</name>
</gene>
<dbReference type="Pfam" id="PF13460">
    <property type="entry name" value="NAD_binding_10"/>
    <property type="match status" value="1"/>
</dbReference>
<organism evidence="2 3">
    <name type="scientific">Actinomycetospora chlora</name>
    <dbReference type="NCBI Taxonomy" id="663608"/>
    <lineage>
        <taxon>Bacteria</taxon>
        <taxon>Bacillati</taxon>
        <taxon>Actinomycetota</taxon>
        <taxon>Actinomycetes</taxon>
        <taxon>Pseudonocardiales</taxon>
        <taxon>Pseudonocardiaceae</taxon>
        <taxon>Actinomycetospora</taxon>
    </lineage>
</organism>
<reference evidence="3" key="1">
    <citation type="journal article" date="2019" name="Int. J. Syst. Evol. Microbiol.">
        <title>The Global Catalogue of Microorganisms (GCM) 10K type strain sequencing project: providing services to taxonomists for standard genome sequencing and annotation.</title>
        <authorList>
            <consortium name="The Broad Institute Genomics Platform"/>
            <consortium name="The Broad Institute Genome Sequencing Center for Infectious Disease"/>
            <person name="Wu L."/>
            <person name="Ma J."/>
        </authorList>
    </citation>
    <scope>NUCLEOTIDE SEQUENCE [LARGE SCALE GENOMIC DNA]</scope>
    <source>
        <strain evidence="3">JCM 17979</strain>
    </source>
</reference>
<proteinExistence type="predicted"/>
<dbReference type="InterPro" id="IPR051604">
    <property type="entry name" value="Ergot_Alk_Oxidoreductase"/>
</dbReference>
<dbReference type="PANTHER" id="PTHR43162:SF1">
    <property type="entry name" value="PRESTALK A DIFFERENTIATION PROTEIN A"/>
    <property type="match status" value="1"/>
</dbReference>
<evidence type="ECO:0000313" key="3">
    <source>
        <dbReference type="Proteomes" id="UP001500928"/>
    </source>
</evidence>
<feature type="domain" description="NAD(P)-binding" evidence="1">
    <location>
        <begin position="10"/>
        <end position="171"/>
    </location>
</feature>
<accession>A0ABP9BGE3</accession>
<evidence type="ECO:0000313" key="2">
    <source>
        <dbReference type="EMBL" id="GAA4794109.1"/>
    </source>
</evidence>
<dbReference type="Gene3D" id="3.40.50.720">
    <property type="entry name" value="NAD(P)-binding Rossmann-like Domain"/>
    <property type="match status" value="1"/>
</dbReference>
<keyword evidence="3" id="KW-1185">Reference proteome</keyword>
<dbReference type="RefSeq" id="WP_345416948.1">
    <property type="nucleotide sequence ID" value="NZ_BAABHO010000025.1"/>
</dbReference>
<dbReference type="Proteomes" id="UP001500928">
    <property type="component" value="Unassembled WGS sequence"/>
</dbReference>
<dbReference type="SUPFAM" id="SSF51735">
    <property type="entry name" value="NAD(P)-binding Rossmann-fold domains"/>
    <property type="match status" value="1"/>
</dbReference>
<evidence type="ECO:0000259" key="1">
    <source>
        <dbReference type="Pfam" id="PF13460"/>
    </source>
</evidence>
<dbReference type="InterPro" id="IPR016040">
    <property type="entry name" value="NAD(P)-bd_dom"/>
</dbReference>
<name>A0ABP9BGE3_9PSEU</name>
<protein>
    <submittedName>
        <fullName evidence="2">NAD(P)H-binding protein</fullName>
    </submittedName>
</protein>
<sequence length="279" mass="29371">MDIETVVVAGATGNVGTEVVRALAGVAEVRALSRRGSPVDGATAMRGDLGDRAAVADAWAGADAVFLPAGHPDPPGLLADMRAAGVRRVVLLSTGAVVGGDLDNAVTRFNVVSEAAVRDSGLEWTVLRPSGFASNALRWVPLPDVVVEPFADVPVTVIDPADIGAVATRALTGSGLGGRSLRLTGPEATRPADRLAVLGELLGRDLRLEPEPDDVARTRMRGVMPEPYVDAFFRFFRGGEYGDSRVMSTVPDLLGRPARTFRDWAEVHVGAFRADTDRP</sequence>
<dbReference type="Gene3D" id="3.90.25.10">
    <property type="entry name" value="UDP-galactose 4-epimerase, domain 1"/>
    <property type="match status" value="1"/>
</dbReference>
<dbReference type="PANTHER" id="PTHR43162">
    <property type="match status" value="1"/>
</dbReference>
<dbReference type="EMBL" id="BAABHO010000025">
    <property type="protein sequence ID" value="GAA4794109.1"/>
    <property type="molecule type" value="Genomic_DNA"/>
</dbReference>
<comment type="caution">
    <text evidence="2">The sequence shown here is derived from an EMBL/GenBank/DDBJ whole genome shotgun (WGS) entry which is preliminary data.</text>
</comment>
<dbReference type="InterPro" id="IPR036291">
    <property type="entry name" value="NAD(P)-bd_dom_sf"/>
</dbReference>